<dbReference type="Pfam" id="PF08538">
    <property type="entry name" value="DUF1749"/>
    <property type="match status" value="1"/>
</dbReference>
<protein>
    <submittedName>
        <fullName evidence="1">Uncharacterized protein</fullName>
    </submittedName>
</protein>
<evidence type="ECO:0000313" key="2">
    <source>
        <dbReference type="Proteomes" id="UP001140453"/>
    </source>
</evidence>
<sequence length="298" mass="32804">MAAPKVVPFTVTVHPYASKVKHACAYELGSPGKNALVFIGGLTDGPHTVPYIRTVAAKIQAATALDYSVFEIRIRSSFDGFGWGSLAQDVEDISAVVKYLRGIGKEKIVLMGHSTGCQDCMEYNRYDKYLNEPVDGFIMQGSVSDREGYVDFLTEDKVDEMVSLAKDMIDAGKGDEVVPKSKLPPGFFFPNPMTAYRLHSLAAVGGDDDYFSSDLPDERVKEIWESVKKPLLIVPSAQDEFAPVDVDFEELLAKWKSYCPMASDLSALIPGAGHTVDPLPSQEWLGDRVVSFLERLHI</sequence>
<name>A0A9W9CXW3_9PEZI</name>
<dbReference type="Proteomes" id="UP001140453">
    <property type="component" value="Unassembled WGS sequence"/>
</dbReference>
<reference evidence="1" key="1">
    <citation type="submission" date="2022-10" db="EMBL/GenBank/DDBJ databases">
        <title>Tapping the CABI collections for fungal endophytes: first genome assemblies for Collariella, Neodidymelliopsis, Ascochyta clinopodiicola, Didymella pomorum, Didymosphaeria variabile, Neocosmospora piperis and Neocucurbitaria cava.</title>
        <authorList>
            <person name="Hill R."/>
        </authorList>
    </citation>
    <scope>NUCLEOTIDE SEQUENCE</scope>
    <source>
        <strain evidence="1">IMI 355082</strain>
    </source>
</reference>
<accession>A0A9W9CXW3</accession>
<dbReference type="OrthoDB" id="10034502at2759"/>
<dbReference type="InterPro" id="IPR029058">
    <property type="entry name" value="AB_hydrolase_fold"/>
</dbReference>
<dbReference type="SUPFAM" id="SSF53474">
    <property type="entry name" value="alpha/beta-Hydrolases"/>
    <property type="match status" value="1"/>
</dbReference>
<dbReference type="AlphaFoldDB" id="A0A9W9CXW3"/>
<dbReference type="InterPro" id="IPR013744">
    <property type="entry name" value="SidJ"/>
</dbReference>
<comment type="caution">
    <text evidence="1">The sequence shown here is derived from an EMBL/GenBank/DDBJ whole genome shotgun (WGS) entry which is preliminary data.</text>
</comment>
<gene>
    <name evidence="1" type="ORF">N0V93_005274</name>
</gene>
<evidence type="ECO:0000313" key="1">
    <source>
        <dbReference type="EMBL" id="KAJ4391655.1"/>
    </source>
</evidence>
<organism evidence="1 2">
    <name type="scientific">Gnomoniopsis smithogilvyi</name>
    <dbReference type="NCBI Taxonomy" id="1191159"/>
    <lineage>
        <taxon>Eukaryota</taxon>
        <taxon>Fungi</taxon>
        <taxon>Dikarya</taxon>
        <taxon>Ascomycota</taxon>
        <taxon>Pezizomycotina</taxon>
        <taxon>Sordariomycetes</taxon>
        <taxon>Sordariomycetidae</taxon>
        <taxon>Diaporthales</taxon>
        <taxon>Gnomoniaceae</taxon>
        <taxon>Gnomoniopsis</taxon>
    </lineage>
</organism>
<dbReference type="PANTHER" id="PTHR31591:SF7">
    <property type="entry name" value="DUF1749-DOMAIN-CONTAINING PROTEIN"/>
    <property type="match status" value="1"/>
</dbReference>
<dbReference type="EMBL" id="JAPEVB010000003">
    <property type="protein sequence ID" value="KAJ4391655.1"/>
    <property type="molecule type" value="Genomic_DNA"/>
</dbReference>
<proteinExistence type="predicted"/>
<keyword evidence="2" id="KW-1185">Reference proteome</keyword>
<dbReference type="Gene3D" id="3.40.50.1820">
    <property type="entry name" value="alpha/beta hydrolase"/>
    <property type="match status" value="1"/>
</dbReference>
<dbReference type="PANTHER" id="PTHR31591">
    <property type="entry name" value="UPF0613 PROTEIN PB24D3.06C"/>
    <property type="match status" value="1"/>
</dbReference>